<protein>
    <submittedName>
        <fullName evidence="2">Transposase family protein</fullName>
    </submittedName>
</protein>
<comment type="caution">
    <text evidence="2">The sequence shown here is derived from an EMBL/GenBank/DDBJ whole genome shotgun (WGS) entry which is preliminary data.</text>
</comment>
<organism evidence="2 3">
    <name type="scientific">Aeromicrobium fastidiosum</name>
    <dbReference type="NCBI Taxonomy" id="52699"/>
    <lineage>
        <taxon>Bacteria</taxon>
        <taxon>Bacillati</taxon>
        <taxon>Actinomycetota</taxon>
        <taxon>Actinomycetes</taxon>
        <taxon>Propionibacteriales</taxon>
        <taxon>Nocardioidaceae</taxon>
        <taxon>Aeromicrobium</taxon>
    </lineage>
</organism>
<gene>
    <name evidence="2" type="ORF">ESP62_009390</name>
</gene>
<dbReference type="AlphaFoldDB" id="A0A641AMP3"/>
<dbReference type="EMBL" id="SDPP02000002">
    <property type="protein sequence ID" value="KAA1378548.1"/>
    <property type="molecule type" value="Genomic_DNA"/>
</dbReference>
<evidence type="ECO:0000313" key="2">
    <source>
        <dbReference type="EMBL" id="KAA1378548.1"/>
    </source>
</evidence>
<name>A0A641AMP3_9ACTN</name>
<feature type="compositionally biased region" description="Low complexity" evidence="1">
    <location>
        <begin position="1"/>
        <end position="15"/>
    </location>
</feature>
<dbReference type="RefSeq" id="WP_129182444.1">
    <property type="nucleotide sequence ID" value="NZ_JAGIOG010000001.1"/>
</dbReference>
<sequence>MTATTKTKPTEATSTKTEKAAPVAPQPKTLTEAASLGVVKLVRKRKNGTLRSLPYLAPGTPQRKDAEAVVARRVKGETINAIAEDLNTSIATVRRMETNLKLAQEIEAGEHRDKWTVGEKQVIISVVEGKLP</sequence>
<proteinExistence type="predicted"/>
<reference evidence="2" key="1">
    <citation type="submission" date="2019-09" db="EMBL/GenBank/DDBJ databases">
        <authorList>
            <person name="Li J."/>
        </authorList>
    </citation>
    <scope>NUCLEOTIDE SEQUENCE [LARGE SCALE GENOMIC DNA]</scope>
    <source>
        <strain evidence="2">NRBC 14897</strain>
    </source>
</reference>
<accession>A0A641AMP3</accession>
<dbReference type="OrthoDB" id="3171430at2"/>
<evidence type="ECO:0000313" key="3">
    <source>
        <dbReference type="Proteomes" id="UP001515100"/>
    </source>
</evidence>
<feature type="region of interest" description="Disordered" evidence="1">
    <location>
        <begin position="1"/>
        <end position="30"/>
    </location>
</feature>
<evidence type="ECO:0000256" key="1">
    <source>
        <dbReference type="SAM" id="MobiDB-lite"/>
    </source>
</evidence>
<keyword evidence="3" id="KW-1185">Reference proteome</keyword>
<dbReference type="Proteomes" id="UP001515100">
    <property type="component" value="Unassembled WGS sequence"/>
</dbReference>